<evidence type="ECO:0000313" key="2">
    <source>
        <dbReference type="Proteomes" id="UP001162164"/>
    </source>
</evidence>
<proteinExistence type="predicted"/>
<evidence type="ECO:0000313" key="1">
    <source>
        <dbReference type="EMBL" id="KAJ8948690.1"/>
    </source>
</evidence>
<keyword evidence="2" id="KW-1185">Reference proteome</keyword>
<organism evidence="1 2">
    <name type="scientific">Molorchus minor</name>
    <dbReference type="NCBI Taxonomy" id="1323400"/>
    <lineage>
        <taxon>Eukaryota</taxon>
        <taxon>Metazoa</taxon>
        <taxon>Ecdysozoa</taxon>
        <taxon>Arthropoda</taxon>
        <taxon>Hexapoda</taxon>
        <taxon>Insecta</taxon>
        <taxon>Pterygota</taxon>
        <taxon>Neoptera</taxon>
        <taxon>Endopterygota</taxon>
        <taxon>Coleoptera</taxon>
        <taxon>Polyphaga</taxon>
        <taxon>Cucujiformia</taxon>
        <taxon>Chrysomeloidea</taxon>
        <taxon>Cerambycidae</taxon>
        <taxon>Lamiinae</taxon>
        <taxon>Monochamini</taxon>
        <taxon>Molorchus</taxon>
    </lineage>
</organism>
<reference evidence="1" key="1">
    <citation type="journal article" date="2023" name="Insect Mol. Biol.">
        <title>Genome sequencing provides insights into the evolution of gene families encoding plant cell wall-degrading enzymes in longhorned beetles.</title>
        <authorList>
            <person name="Shin N.R."/>
            <person name="Okamura Y."/>
            <person name="Kirsch R."/>
            <person name="Pauchet Y."/>
        </authorList>
    </citation>
    <scope>NUCLEOTIDE SEQUENCE</scope>
    <source>
        <strain evidence="1">MMC_N1</strain>
    </source>
</reference>
<accession>A0ABQ9IQX0</accession>
<sequence length="120" mass="13911">MPMLDWLSGMPFTIGLVYLFYDVNPPEGFNLRRDVYMRLAIFAHHRCKHPTILNSATLSLCYLHGPTYFTGVTIKHRNTFHGDCILISQFDTFCSCDGNARHIQRISEIIIDESLYFTTF</sequence>
<name>A0ABQ9IQX0_9CUCU</name>
<protein>
    <submittedName>
        <fullName evidence="1">Uncharacterized protein</fullName>
    </submittedName>
</protein>
<dbReference type="Gene3D" id="3.40.50.11340">
    <property type="match status" value="1"/>
</dbReference>
<dbReference type="EMBL" id="JAPWTJ010004070">
    <property type="protein sequence ID" value="KAJ8948690.1"/>
    <property type="molecule type" value="Genomic_DNA"/>
</dbReference>
<gene>
    <name evidence="1" type="ORF">NQ317_007568</name>
</gene>
<comment type="caution">
    <text evidence="1">The sequence shown here is derived from an EMBL/GenBank/DDBJ whole genome shotgun (WGS) entry which is preliminary data.</text>
</comment>
<dbReference type="Proteomes" id="UP001162164">
    <property type="component" value="Unassembled WGS sequence"/>
</dbReference>